<evidence type="ECO:0000256" key="1">
    <source>
        <dbReference type="ARBA" id="ARBA00004370"/>
    </source>
</evidence>
<dbReference type="InterPro" id="IPR006664">
    <property type="entry name" value="OMP_bac"/>
</dbReference>
<dbReference type="eggNOG" id="COG2885">
    <property type="taxonomic scope" value="Bacteria"/>
</dbReference>
<feature type="compositionally biased region" description="Polar residues" evidence="4">
    <location>
        <begin position="501"/>
        <end position="511"/>
    </location>
</feature>
<dbReference type="InterPro" id="IPR049945">
    <property type="entry name" value="AAA_22"/>
</dbReference>
<dbReference type="Proteomes" id="UP000004200">
    <property type="component" value="Unassembled WGS sequence"/>
</dbReference>
<feature type="region of interest" description="Disordered" evidence="4">
    <location>
        <begin position="296"/>
        <end position="375"/>
    </location>
</feature>
<keyword evidence="7" id="KW-1185">Reference proteome</keyword>
<feature type="compositionally biased region" description="Polar residues" evidence="4">
    <location>
        <begin position="470"/>
        <end position="489"/>
    </location>
</feature>
<dbReference type="CDD" id="cd07185">
    <property type="entry name" value="OmpA_C-like"/>
    <property type="match status" value="1"/>
</dbReference>
<evidence type="ECO:0000313" key="6">
    <source>
        <dbReference type="EMBL" id="EGV33734.1"/>
    </source>
</evidence>
<feature type="compositionally biased region" description="Polar residues" evidence="4">
    <location>
        <begin position="572"/>
        <end position="581"/>
    </location>
</feature>
<evidence type="ECO:0000313" key="7">
    <source>
        <dbReference type="Proteomes" id="UP000004200"/>
    </source>
</evidence>
<dbReference type="PRINTS" id="PR01021">
    <property type="entry name" value="OMPADOMAIN"/>
</dbReference>
<feature type="compositionally biased region" description="Low complexity" evidence="4">
    <location>
        <begin position="296"/>
        <end position="309"/>
    </location>
</feature>
<comment type="caution">
    <text evidence="6">The sequence shown here is derived from an EMBL/GenBank/DDBJ whole genome shotgun (WGS) entry which is preliminary data.</text>
</comment>
<feature type="domain" description="OmpA-like" evidence="5">
    <location>
        <begin position="603"/>
        <end position="722"/>
    </location>
</feature>
<comment type="subcellular location">
    <subcellularLocation>
        <location evidence="1">Membrane</location>
    </subcellularLocation>
</comment>
<evidence type="ECO:0000256" key="3">
    <source>
        <dbReference type="PROSITE-ProRule" id="PRU00473"/>
    </source>
</evidence>
<dbReference type="InterPro" id="IPR003593">
    <property type="entry name" value="AAA+_ATPase"/>
</dbReference>
<keyword evidence="2 3" id="KW-0472">Membrane</keyword>
<dbReference type="PANTHER" id="PTHR35894">
    <property type="entry name" value="GENERAL SECRETION PATHWAY PROTEIN A-RELATED"/>
    <property type="match status" value="1"/>
</dbReference>
<dbReference type="SUPFAM" id="SSF52540">
    <property type="entry name" value="P-loop containing nucleoside triphosphate hydrolases"/>
    <property type="match status" value="1"/>
</dbReference>
<dbReference type="GO" id="GO:0016887">
    <property type="term" value="F:ATP hydrolysis activity"/>
    <property type="evidence" value="ECO:0007669"/>
    <property type="project" value="InterPro"/>
</dbReference>
<dbReference type="eggNOG" id="COG3267">
    <property type="taxonomic scope" value="Bacteria"/>
</dbReference>
<dbReference type="PANTHER" id="PTHR35894:SF1">
    <property type="entry name" value="PHOSPHORIBULOKINASE _ URIDINE KINASE FAMILY"/>
    <property type="match status" value="1"/>
</dbReference>
<dbReference type="GO" id="GO:0016020">
    <property type="term" value="C:membrane"/>
    <property type="evidence" value="ECO:0007669"/>
    <property type="project" value="UniProtKB-SubCell"/>
</dbReference>
<dbReference type="OrthoDB" id="9780149at2"/>
<dbReference type="PROSITE" id="PS51123">
    <property type="entry name" value="OMPA_2"/>
    <property type="match status" value="1"/>
</dbReference>
<evidence type="ECO:0000256" key="4">
    <source>
        <dbReference type="SAM" id="MobiDB-lite"/>
    </source>
</evidence>
<dbReference type="AlphaFoldDB" id="G2DWN4"/>
<dbReference type="Gene3D" id="3.40.50.300">
    <property type="entry name" value="P-loop containing nucleotide triphosphate hydrolases"/>
    <property type="match status" value="1"/>
</dbReference>
<evidence type="ECO:0000256" key="2">
    <source>
        <dbReference type="ARBA" id="ARBA00023136"/>
    </source>
</evidence>
<dbReference type="InterPro" id="IPR036737">
    <property type="entry name" value="OmpA-like_sf"/>
</dbReference>
<dbReference type="Pfam" id="PF00691">
    <property type="entry name" value="OmpA"/>
    <property type="match status" value="1"/>
</dbReference>
<dbReference type="Pfam" id="PF13401">
    <property type="entry name" value="AAA_22"/>
    <property type="match status" value="1"/>
</dbReference>
<dbReference type="InterPro" id="IPR052026">
    <property type="entry name" value="ExeA_AAA_ATPase_DNA-bind"/>
</dbReference>
<sequence length="745" mass="81074">MYESFFGLDEKPFSLLPDPSFFYLSKIHQEALTLVEYGLYNQSGFTVLTGEVGSGKTTLMRYLLGQLDDELTVGLISNTHQSLGQIMDWVCAAFELDAPSGKKLDQHQAFVDFLLKQYSKGKKTLLIIDEAQNLGLERLEEIRLLSNINADKDLVLQLLLLGQPQLRQQLRKPELEQFIQRVSASYHLGRLSSEETFHYIRHRLRVVGGSKEIFTPDACHAAFHYSKGIPRIINLICETALVLSYGMGEKIVTGKAIDDFVQSEASHLLFAVDSDERVPLTEEAVQRFMASVGYTQEEQAPLLEEPAPEVGVERKETETEPTSAESQPHDRSHFNATDAPQEPASGDAHSPTRSSAEPSSPAPEPAPAHEALHPTKRQPAKALGLVVQSVANREAEDAIPPIRLTEEDLPQADFAAAQQLIESGQVPKRQRTKEILAITLGLGLGFVLALSYVLWGHKERPQEPAVAESQAASTDPTETEQTSAALETPQTPPPPAAVDANQPSTVASTTDATEDPTPVATDETAVMAQTPKTPEATTPASAQPEKQDSTASTEEPDTSMAQARPVEETADASVSTQDDKSNGLTQVAQEIASMGLSPKRIAPDRIRTNLADRVQFGPGSAELDQQALTLIIRLADIAKQDARLDVVVTAHTDSKGSRALNQSLSDRRAAKVADMLIAAGIAPERVKAVGKGEDELLVAPKVEQERGPLVNRRIEIDLIETQPPEPKNAPALLPDELLRKNIGQI</sequence>
<organism evidence="6 7">
    <name type="scientific">Thiorhodococcus drewsii AZ1</name>
    <dbReference type="NCBI Taxonomy" id="765913"/>
    <lineage>
        <taxon>Bacteria</taxon>
        <taxon>Pseudomonadati</taxon>
        <taxon>Pseudomonadota</taxon>
        <taxon>Gammaproteobacteria</taxon>
        <taxon>Chromatiales</taxon>
        <taxon>Chromatiaceae</taxon>
        <taxon>Thiorhodococcus</taxon>
    </lineage>
</organism>
<dbReference type="InterPro" id="IPR006665">
    <property type="entry name" value="OmpA-like"/>
</dbReference>
<accession>G2DWN4</accession>
<dbReference type="STRING" id="765913.ThidrDRAFT_0423"/>
<protein>
    <submittedName>
        <fullName evidence="6">OmpA/MotB domain protein</fullName>
    </submittedName>
</protein>
<gene>
    <name evidence="6" type="ORF">ThidrDRAFT_0423</name>
</gene>
<proteinExistence type="predicted"/>
<dbReference type="InterPro" id="IPR027417">
    <property type="entry name" value="P-loop_NTPase"/>
</dbReference>
<feature type="compositionally biased region" description="Low complexity" evidence="4">
    <location>
        <begin position="349"/>
        <end position="359"/>
    </location>
</feature>
<reference evidence="6 7" key="1">
    <citation type="submission" date="2011-06" db="EMBL/GenBank/DDBJ databases">
        <title>The draft genome of Thiorhodococcus drewsii AZ1.</title>
        <authorList>
            <consortium name="US DOE Joint Genome Institute (JGI-PGF)"/>
            <person name="Lucas S."/>
            <person name="Han J."/>
            <person name="Lapidus A."/>
            <person name="Cheng J.-F."/>
            <person name="Goodwin L."/>
            <person name="Pitluck S."/>
            <person name="Peters L."/>
            <person name="Land M.L."/>
            <person name="Hauser L."/>
            <person name="Vogl K."/>
            <person name="Liu Z."/>
            <person name="Imhoff J."/>
            <person name="Thiel V."/>
            <person name="Frigaard N.-U."/>
            <person name="Bryant D.A."/>
            <person name="Woyke T.J."/>
        </authorList>
    </citation>
    <scope>NUCLEOTIDE SEQUENCE [LARGE SCALE GENOMIC DNA]</scope>
    <source>
        <strain evidence="6 7">AZ1</strain>
    </source>
</reference>
<evidence type="ECO:0000259" key="5">
    <source>
        <dbReference type="PROSITE" id="PS51123"/>
    </source>
</evidence>
<name>G2DWN4_9GAMM</name>
<dbReference type="RefSeq" id="WP_007039139.1">
    <property type="nucleotide sequence ID" value="NZ_AFWT01000002.1"/>
</dbReference>
<dbReference type="EMBL" id="AFWT01000002">
    <property type="protein sequence ID" value="EGV33734.1"/>
    <property type="molecule type" value="Genomic_DNA"/>
</dbReference>
<feature type="compositionally biased region" description="Polar residues" evidence="4">
    <location>
        <begin position="530"/>
        <end position="541"/>
    </location>
</feature>
<dbReference type="SMART" id="SM00382">
    <property type="entry name" value="AAA"/>
    <property type="match status" value="1"/>
</dbReference>
<dbReference type="Gene3D" id="3.30.1330.60">
    <property type="entry name" value="OmpA-like domain"/>
    <property type="match status" value="1"/>
</dbReference>
<feature type="region of interest" description="Disordered" evidence="4">
    <location>
        <begin position="464"/>
        <end position="581"/>
    </location>
</feature>
<dbReference type="SUPFAM" id="SSF103088">
    <property type="entry name" value="OmpA-like"/>
    <property type="match status" value="1"/>
</dbReference>